<name>A0A9E4P5R0_9GAMM</name>
<comment type="caution">
    <text evidence="1">The sequence shown here is derived from an EMBL/GenBank/DDBJ whole genome shotgun (WGS) entry which is preliminary data.</text>
</comment>
<organism evidence="1 2">
    <name type="scientific">Candidatus Thiodiazotropha taylori</name>
    <dbReference type="NCBI Taxonomy" id="2792791"/>
    <lineage>
        <taxon>Bacteria</taxon>
        <taxon>Pseudomonadati</taxon>
        <taxon>Pseudomonadota</taxon>
        <taxon>Gammaproteobacteria</taxon>
        <taxon>Chromatiales</taxon>
        <taxon>Sedimenticolaceae</taxon>
        <taxon>Candidatus Thiodiazotropha</taxon>
    </lineage>
</organism>
<sequence>MNKAALTFLTLIAISIITTGCNKAKYSNAKILSEDESKIVLTVNKDLSSTILNANTGERIEPCVTDLSEKEMNREEIIKKCYPEGHDPNGKILSKSTMVVTEGSICATITVGSRLYVICQPPHNLGF</sequence>
<dbReference type="EMBL" id="JAEPCM010000450">
    <property type="protein sequence ID" value="MCG7947220.1"/>
    <property type="molecule type" value="Genomic_DNA"/>
</dbReference>
<evidence type="ECO:0000313" key="1">
    <source>
        <dbReference type="EMBL" id="MCG7947220.1"/>
    </source>
</evidence>
<dbReference type="AlphaFoldDB" id="A0A9E4P5R0"/>
<proteinExistence type="predicted"/>
<dbReference type="Proteomes" id="UP000886667">
    <property type="component" value="Unassembled WGS sequence"/>
</dbReference>
<evidence type="ECO:0000313" key="2">
    <source>
        <dbReference type="Proteomes" id="UP000886667"/>
    </source>
</evidence>
<protein>
    <submittedName>
        <fullName evidence="1">Uncharacterized protein</fullName>
    </submittedName>
</protein>
<accession>A0A9E4P5R0</accession>
<dbReference type="PROSITE" id="PS51257">
    <property type="entry name" value="PROKAR_LIPOPROTEIN"/>
    <property type="match status" value="1"/>
</dbReference>
<reference evidence="1" key="1">
    <citation type="journal article" date="2021" name="Proc. Natl. Acad. Sci. U.S.A.">
        <title>Global biogeography of chemosynthetic symbionts reveals both localized and globally distributed symbiont groups. .</title>
        <authorList>
            <person name="Osvatic J.T."/>
            <person name="Wilkins L.G.E."/>
            <person name="Leibrecht L."/>
            <person name="Leray M."/>
            <person name="Zauner S."/>
            <person name="Polzin J."/>
            <person name="Camacho Y."/>
            <person name="Gros O."/>
            <person name="van Gils J.A."/>
            <person name="Eisen J.A."/>
            <person name="Petersen J.M."/>
            <person name="Yuen B."/>
        </authorList>
    </citation>
    <scope>NUCLEOTIDE SEQUENCE</scope>
    <source>
        <strain evidence="1">MAGclacostrist064TRANS</strain>
    </source>
</reference>
<gene>
    <name evidence="1" type="ORF">JAZ07_12820</name>
</gene>